<sequence>MRPSPHCSIPKTLEYIPARSLQTSTLPSEEINSETESAMKDFSGKYRPLRQRTVWEETTEAKAGALPPAVYTTQQDSTKVNLGLGNDSNFGDQPVGLNSDKGTVRATSAGENVTDVTFVDDCIVGEAVSEVQTYADGPRHGPRKRIF</sequence>
<keyword evidence="3" id="KW-1185">Reference proteome</keyword>
<feature type="region of interest" description="Disordered" evidence="1">
    <location>
        <begin position="80"/>
        <end position="99"/>
    </location>
</feature>
<proteinExistence type="predicted"/>
<organism evidence="2 3">
    <name type="scientific">Stylophora pistillata</name>
    <name type="common">Smooth cauliflower coral</name>
    <dbReference type="NCBI Taxonomy" id="50429"/>
    <lineage>
        <taxon>Eukaryota</taxon>
        <taxon>Metazoa</taxon>
        <taxon>Cnidaria</taxon>
        <taxon>Anthozoa</taxon>
        <taxon>Hexacorallia</taxon>
        <taxon>Scleractinia</taxon>
        <taxon>Astrocoeniina</taxon>
        <taxon>Pocilloporidae</taxon>
        <taxon>Stylophora</taxon>
    </lineage>
</organism>
<evidence type="ECO:0000313" key="2">
    <source>
        <dbReference type="EMBL" id="PFX29275.1"/>
    </source>
</evidence>
<feature type="region of interest" description="Disordered" evidence="1">
    <location>
        <begin position="24"/>
        <end position="45"/>
    </location>
</feature>
<name>A0A2B4SLI1_STYPI</name>
<accession>A0A2B4SLI1</accession>
<gene>
    <name evidence="2" type="ORF">AWC38_SpisGene5988</name>
</gene>
<comment type="caution">
    <text evidence="2">The sequence shown here is derived from an EMBL/GenBank/DDBJ whole genome shotgun (WGS) entry which is preliminary data.</text>
</comment>
<dbReference type="AlphaFoldDB" id="A0A2B4SLI1"/>
<evidence type="ECO:0000256" key="1">
    <source>
        <dbReference type="SAM" id="MobiDB-lite"/>
    </source>
</evidence>
<reference evidence="3" key="1">
    <citation type="journal article" date="2017" name="bioRxiv">
        <title>Comparative analysis of the genomes of Stylophora pistillata and Acropora digitifera provides evidence for extensive differences between species of corals.</title>
        <authorList>
            <person name="Voolstra C.R."/>
            <person name="Li Y."/>
            <person name="Liew Y.J."/>
            <person name="Baumgarten S."/>
            <person name="Zoccola D."/>
            <person name="Flot J.-F."/>
            <person name="Tambutte S."/>
            <person name="Allemand D."/>
            <person name="Aranda M."/>
        </authorList>
    </citation>
    <scope>NUCLEOTIDE SEQUENCE [LARGE SCALE GENOMIC DNA]</scope>
</reference>
<dbReference type="EMBL" id="LSMT01000068">
    <property type="protein sequence ID" value="PFX29275.1"/>
    <property type="molecule type" value="Genomic_DNA"/>
</dbReference>
<dbReference type="Proteomes" id="UP000225706">
    <property type="component" value="Unassembled WGS sequence"/>
</dbReference>
<feature type="compositionally biased region" description="Polar residues" evidence="1">
    <location>
        <begin position="80"/>
        <end position="91"/>
    </location>
</feature>
<evidence type="ECO:0000313" key="3">
    <source>
        <dbReference type="Proteomes" id="UP000225706"/>
    </source>
</evidence>
<protein>
    <submittedName>
        <fullName evidence="2">Uncharacterized protein</fullName>
    </submittedName>
</protein>